<keyword evidence="1" id="KW-1133">Transmembrane helix</keyword>
<gene>
    <name evidence="2" type="ORF">QBC40DRAFT_255912</name>
</gene>
<reference evidence="2" key="2">
    <citation type="submission" date="2023-05" db="EMBL/GenBank/DDBJ databases">
        <authorList>
            <consortium name="Lawrence Berkeley National Laboratory"/>
            <person name="Steindorff A."/>
            <person name="Hensen N."/>
            <person name="Bonometti L."/>
            <person name="Westerberg I."/>
            <person name="Brannstrom I.O."/>
            <person name="Guillou S."/>
            <person name="Cros-Aarteil S."/>
            <person name="Calhoun S."/>
            <person name="Haridas S."/>
            <person name="Kuo A."/>
            <person name="Mondo S."/>
            <person name="Pangilinan J."/>
            <person name="Riley R."/>
            <person name="Labutti K."/>
            <person name="Andreopoulos B."/>
            <person name="Lipzen A."/>
            <person name="Chen C."/>
            <person name="Yanf M."/>
            <person name="Daum C."/>
            <person name="Ng V."/>
            <person name="Clum A."/>
            <person name="Ohm R."/>
            <person name="Martin F."/>
            <person name="Silar P."/>
            <person name="Natvig D."/>
            <person name="Lalanne C."/>
            <person name="Gautier V."/>
            <person name="Ament-Velasquez S.L."/>
            <person name="Kruys A."/>
            <person name="Hutchinson M.I."/>
            <person name="Powell A.J."/>
            <person name="Barry K."/>
            <person name="Miller A.N."/>
            <person name="Grigoriev I.V."/>
            <person name="Debuchy R."/>
            <person name="Gladieux P."/>
            <person name="Thoren M.H."/>
            <person name="Johannesson H."/>
        </authorList>
    </citation>
    <scope>NUCLEOTIDE SEQUENCE</scope>
    <source>
        <strain evidence="2">CBS 315.58</strain>
    </source>
</reference>
<reference evidence="2" key="1">
    <citation type="journal article" date="2023" name="Mol. Phylogenet. Evol.">
        <title>Genome-scale phylogeny and comparative genomics of the fungal order Sordariales.</title>
        <authorList>
            <person name="Hensen N."/>
            <person name="Bonometti L."/>
            <person name="Westerberg I."/>
            <person name="Brannstrom I.O."/>
            <person name="Guillou S."/>
            <person name="Cros-Aarteil S."/>
            <person name="Calhoun S."/>
            <person name="Haridas S."/>
            <person name="Kuo A."/>
            <person name="Mondo S."/>
            <person name="Pangilinan J."/>
            <person name="Riley R."/>
            <person name="LaButti K."/>
            <person name="Andreopoulos B."/>
            <person name="Lipzen A."/>
            <person name="Chen C."/>
            <person name="Yan M."/>
            <person name="Daum C."/>
            <person name="Ng V."/>
            <person name="Clum A."/>
            <person name="Steindorff A."/>
            <person name="Ohm R.A."/>
            <person name="Martin F."/>
            <person name="Silar P."/>
            <person name="Natvig D.O."/>
            <person name="Lalanne C."/>
            <person name="Gautier V."/>
            <person name="Ament-Velasquez S.L."/>
            <person name="Kruys A."/>
            <person name="Hutchinson M.I."/>
            <person name="Powell A.J."/>
            <person name="Barry K."/>
            <person name="Miller A.N."/>
            <person name="Grigoriev I.V."/>
            <person name="Debuchy R."/>
            <person name="Gladieux P."/>
            <person name="Hiltunen Thoren M."/>
            <person name="Johannesson H."/>
        </authorList>
    </citation>
    <scope>NUCLEOTIDE SEQUENCE</scope>
    <source>
        <strain evidence="2">CBS 315.58</strain>
    </source>
</reference>
<evidence type="ECO:0000313" key="3">
    <source>
        <dbReference type="Proteomes" id="UP001303160"/>
    </source>
</evidence>
<keyword evidence="1" id="KW-0812">Transmembrane</keyword>
<evidence type="ECO:0000256" key="1">
    <source>
        <dbReference type="SAM" id="Phobius"/>
    </source>
</evidence>
<protein>
    <submittedName>
        <fullName evidence="2">Uncharacterized protein</fullName>
    </submittedName>
</protein>
<accession>A0AAN6XIZ7</accession>
<dbReference type="EMBL" id="MU863943">
    <property type="protein sequence ID" value="KAK4198627.1"/>
    <property type="molecule type" value="Genomic_DNA"/>
</dbReference>
<keyword evidence="3" id="KW-1185">Reference proteome</keyword>
<name>A0AAN6XIZ7_9PEZI</name>
<keyword evidence="1" id="KW-0472">Membrane</keyword>
<proteinExistence type="predicted"/>
<dbReference type="Proteomes" id="UP001303160">
    <property type="component" value="Unassembled WGS sequence"/>
</dbReference>
<feature type="transmembrane region" description="Helical" evidence="1">
    <location>
        <begin position="56"/>
        <end position="79"/>
    </location>
</feature>
<comment type="caution">
    <text evidence="2">The sequence shown here is derived from an EMBL/GenBank/DDBJ whole genome shotgun (WGS) entry which is preliminary data.</text>
</comment>
<evidence type="ECO:0000313" key="2">
    <source>
        <dbReference type="EMBL" id="KAK4198627.1"/>
    </source>
</evidence>
<dbReference type="AlphaFoldDB" id="A0AAN6XIZ7"/>
<organism evidence="2 3">
    <name type="scientific">Triangularia verruculosa</name>
    <dbReference type="NCBI Taxonomy" id="2587418"/>
    <lineage>
        <taxon>Eukaryota</taxon>
        <taxon>Fungi</taxon>
        <taxon>Dikarya</taxon>
        <taxon>Ascomycota</taxon>
        <taxon>Pezizomycotina</taxon>
        <taxon>Sordariomycetes</taxon>
        <taxon>Sordariomycetidae</taxon>
        <taxon>Sordariales</taxon>
        <taxon>Podosporaceae</taxon>
        <taxon>Triangularia</taxon>
    </lineage>
</organism>
<sequence length="106" mass="12125">MSTLDTLLVLIYIFLNPFTKHTDHQQLQHELRLATQVQKHNALQFLLGYFLPDVLILGRVLWTDGIAAAVFVYLVVYLVGRKTRHLATATVERDGGLTVLVGRRRR</sequence>